<dbReference type="PROSITE" id="PS50847">
    <property type="entry name" value="GRAM_POS_ANCHORING"/>
    <property type="match status" value="1"/>
</dbReference>
<evidence type="ECO:0000256" key="3">
    <source>
        <dbReference type="ARBA" id="ARBA00022729"/>
    </source>
</evidence>
<keyword evidence="4" id="KW-0572">Peptidoglycan-anchor</keyword>
<evidence type="ECO:0000259" key="7">
    <source>
        <dbReference type="PROSITE" id="PS50847"/>
    </source>
</evidence>
<evidence type="ECO:0000256" key="4">
    <source>
        <dbReference type="ARBA" id="ARBA00023088"/>
    </source>
</evidence>
<keyword evidence="5" id="KW-0472">Membrane</keyword>
<reference evidence="8 9" key="1">
    <citation type="submission" date="2015-06" db="EMBL/GenBank/DDBJ databases">
        <title>The Genome Sequence of Enterococcus faecium 131EA1.</title>
        <authorList>
            <consortium name="The Broad Institute Genomics Platform"/>
            <consortium name="The Broad Institute Genome Sequencing Center for Infectious Disease"/>
            <person name="Earl A.M."/>
            <person name="Van Tyne D."/>
            <person name="Lebreton F."/>
            <person name="Saavedra J.T."/>
            <person name="Gilmore M.S."/>
            <person name="Manson Mcguire A."/>
            <person name="Clock S."/>
            <person name="Crupain M."/>
            <person name="Rangan U."/>
            <person name="Young S."/>
            <person name="Abouelleil A."/>
            <person name="Cao P."/>
            <person name="Chapman S.B."/>
            <person name="Griggs A."/>
            <person name="Priest M."/>
            <person name="Shea T."/>
            <person name="Wortman J."/>
            <person name="Nusbaum C."/>
            <person name="Birren B."/>
        </authorList>
    </citation>
    <scope>NUCLEOTIDE SEQUENCE [LARGE SCALE GENOMIC DNA]</scope>
    <source>
        <strain evidence="8 9">131EA1</strain>
    </source>
</reference>
<protein>
    <recommendedName>
        <fullName evidence="7">Gram-positive cocci surface proteins LPxTG domain-containing protein</fullName>
    </recommendedName>
</protein>
<keyword evidence="1" id="KW-0134">Cell wall</keyword>
<feature type="chain" id="PRO_5044070726" description="Gram-positive cocci surface proteins LPxTG domain-containing protein" evidence="6">
    <location>
        <begin position="24"/>
        <end position="114"/>
    </location>
</feature>
<feature type="transmembrane region" description="Helical" evidence="5">
    <location>
        <begin position="86"/>
        <end position="109"/>
    </location>
</feature>
<accession>A0A2S7R9R2</accession>
<evidence type="ECO:0000256" key="6">
    <source>
        <dbReference type="SAM" id="SignalP"/>
    </source>
</evidence>
<organism evidence="8 9">
    <name type="scientific">Enterococcus faecium</name>
    <name type="common">Streptococcus faecium</name>
    <dbReference type="NCBI Taxonomy" id="1352"/>
    <lineage>
        <taxon>Bacteria</taxon>
        <taxon>Bacillati</taxon>
        <taxon>Bacillota</taxon>
        <taxon>Bacilli</taxon>
        <taxon>Lactobacillales</taxon>
        <taxon>Enterococcaceae</taxon>
        <taxon>Enterococcus</taxon>
    </lineage>
</organism>
<gene>
    <name evidence="8" type="ORF">EB12_02508</name>
</gene>
<evidence type="ECO:0000256" key="1">
    <source>
        <dbReference type="ARBA" id="ARBA00022512"/>
    </source>
</evidence>
<sequence length="114" mass="12434">MKKILFLVVCLIGVGSFSTDSYATDNTNEQTTTVSIDLYRTREPNELPGNVGNINSLNPNSNVSLNAGKANISSNKFKFLPKTGDILNQTIAMIGLSLIVLVYSTVLLIKRKEI</sequence>
<evidence type="ECO:0000313" key="9">
    <source>
        <dbReference type="Proteomes" id="UP000253144"/>
    </source>
</evidence>
<keyword evidence="3 6" id="KW-0732">Signal</keyword>
<evidence type="ECO:0000256" key="2">
    <source>
        <dbReference type="ARBA" id="ARBA00022525"/>
    </source>
</evidence>
<keyword evidence="5" id="KW-1133">Transmembrane helix</keyword>
<name>A0A2S7R9R2_ENTFC</name>
<dbReference type="Proteomes" id="UP000253144">
    <property type="component" value="Unassembled WGS sequence"/>
</dbReference>
<feature type="domain" description="Gram-positive cocci surface proteins LPxTG" evidence="7">
    <location>
        <begin position="80"/>
        <end position="114"/>
    </location>
</feature>
<keyword evidence="2" id="KW-0964">Secreted</keyword>
<dbReference type="RefSeq" id="WP_010721996.1">
    <property type="nucleotide sequence ID" value="NZ_JABCAF010000028.1"/>
</dbReference>
<feature type="signal peptide" evidence="6">
    <location>
        <begin position="1"/>
        <end position="23"/>
    </location>
</feature>
<evidence type="ECO:0000313" key="8">
    <source>
        <dbReference type="EMBL" id="RBS27470.1"/>
    </source>
</evidence>
<dbReference type="AlphaFoldDB" id="A0A2S7R9R2"/>
<proteinExistence type="predicted"/>
<dbReference type="InterPro" id="IPR019931">
    <property type="entry name" value="LPXTG_anchor"/>
</dbReference>
<dbReference type="NCBIfam" id="TIGR01167">
    <property type="entry name" value="LPXTG_anchor"/>
    <property type="match status" value="1"/>
</dbReference>
<dbReference type="EMBL" id="LEQJ01000018">
    <property type="protein sequence ID" value="RBS27470.1"/>
    <property type="molecule type" value="Genomic_DNA"/>
</dbReference>
<evidence type="ECO:0000256" key="5">
    <source>
        <dbReference type="SAM" id="Phobius"/>
    </source>
</evidence>
<comment type="caution">
    <text evidence="8">The sequence shown here is derived from an EMBL/GenBank/DDBJ whole genome shotgun (WGS) entry which is preliminary data.</text>
</comment>
<keyword evidence="5" id="KW-0812">Transmembrane</keyword>